<dbReference type="EMBL" id="JBHSOW010000047">
    <property type="protein sequence ID" value="MFC5650285.1"/>
    <property type="molecule type" value="Genomic_DNA"/>
</dbReference>
<name>A0ABW0VXE0_9BACL</name>
<proteinExistence type="predicted"/>
<dbReference type="RefSeq" id="WP_379188831.1">
    <property type="nucleotide sequence ID" value="NZ_JBHSOW010000047.1"/>
</dbReference>
<accession>A0ABW0VXE0</accession>
<keyword evidence="2" id="KW-1185">Reference proteome</keyword>
<dbReference type="InterPro" id="IPR052927">
    <property type="entry name" value="DCC_oxidoreductase"/>
</dbReference>
<dbReference type="PANTHER" id="PTHR33639">
    <property type="entry name" value="THIOL-DISULFIDE OXIDOREDUCTASE DCC"/>
    <property type="match status" value="1"/>
</dbReference>
<evidence type="ECO:0000313" key="1">
    <source>
        <dbReference type="EMBL" id="MFC5650285.1"/>
    </source>
</evidence>
<evidence type="ECO:0000313" key="2">
    <source>
        <dbReference type="Proteomes" id="UP001596047"/>
    </source>
</evidence>
<reference evidence="2" key="1">
    <citation type="journal article" date="2019" name="Int. J. Syst. Evol. Microbiol.">
        <title>The Global Catalogue of Microorganisms (GCM) 10K type strain sequencing project: providing services to taxonomists for standard genome sequencing and annotation.</title>
        <authorList>
            <consortium name="The Broad Institute Genomics Platform"/>
            <consortium name="The Broad Institute Genome Sequencing Center for Infectious Disease"/>
            <person name="Wu L."/>
            <person name="Ma J."/>
        </authorList>
    </citation>
    <scope>NUCLEOTIDE SEQUENCE [LARGE SCALE GENOMIC DNA]</scope>
    <source>
        <strain evidence="2">CGMCC 1.3240</strain>
    </source>
</reference>
<comment type="caution">
    <text evidence="1">The sequence shown here is derived from an EMBL/GenBank/DDBJ whole genome shotgun (WGS) entry which is preliminary data.</text>
</comment>
<organism evidence="1 2">
    <name type="scientific">Paenibacillus solisilvae</name>
    <dbReference type="NCBI Taxonomy" id="2486751"/>
    <lineage>
        <taxon>Bacteria</taxon>
        <taxon>Bacillati</taxon>
        <taxon>Bacillota</taxon>
        <taxon>Bacilli</taxon>
        <taxon>Bacillales</taxon>
        <taxon>Paenibacillaceae</taxon>
        <taxon>Paenibacillus</taxon>
    </lineage>
</organism>
<protein>
    <submittedName>
        <fullName evidence="1">Thiol-disulfide oxidoreductase DCC family protein</fullName>
    </submittedName>
</protein>
<dbReference type="Proteomes" id="UP001596047">
    <property type="component" value="Unassembled WGS sequence"/>
</dbReference>
<dbReference type="PANTHER" id="PTHR33639:SF2">
    <property type="entry name" value="DUF393 DOMAIN-CONTAINING PROTEIN"/>
    <property type="match status" value="1"/>
</dbReference>
<dbReference type="InterPro" id="IPR007263">
    <property type="entry name" value="DCC1-like"/>
</dbReference>
<gene>
    <name evidence="1" type="ORF">ACFPYJ_14330</name>
</gene>
<sequence length="174" mass="20417">MNHHLRTEKADSNVLHSKGKVKQKVLHRTENAEPIVLLIDGECSLCHTITKFVVKRDTDKRFRFASIQSQVGQALLLQRRLPQNDLNTFVMMTSYATFTKSEAALHVLRHLGSFWAPFYGFKVVPTFIRDWVYDQVAGHRHRWFRKDKTCLVPSKELRERFIEHGDQIGWEVKE</sequence>
<dbReference type="Pfam" id="PF04134">
    <property type="entry name" value="DCC1-like"/>
    <property type="match status" value="1"/>
</dbReference>